<keyword evidence="3" id="KW-1185">Reference proteome</keyword>
<dbReference type="AlphaFoldDB" id="M7BUZ8"/>
<feature type="region of interest" description="Disordered" evidence="1">
    <location>
        <begin position="122"/>
        <end position="249"/>
    </location>
</feature>
<organism evidence="2 3">
    <name type="scientific">Chelonia mydas</name>
    <name type="common">Green sea-turtle</name>
    <name type="synonym">Chelonia agassizi</name>
    <dbReference type="NCBI Taxonomy" id="8469"/>
    <lineage>
        <taxon>Eukaryota</taxon>
        <taxon>Metazoa</taxon>
        <taxon>Chordata</taxon>
        <taxon>Craniata</taxon>
        <taxon>Vertebrata</taxon>
        <taxon>Euteleostomi</taxon>
        <taxon>Archelosauria</taxon>
        <taxon>Testudinata</taxon>
        <taxon>Testudines</taxon>
        <taxon>Cryptodira</taxon>
        <taxon>Durocryptodira</taxon>
        <taxon>Americhelydia</taxon>
        <taxon>Chelonioidea</taxon>
        <taxon>Cheloniidae</taxon>
        <taxon>Chelonia</taxon>
    </lineage>
</organism>
<gene>
    <name evidence="2" type="ORF">UY3_01735</name>
</gene>
<evidence type="ECO:0000313" key="2">
    <source>
        <dbReference type="EMBL" id="EMP41024.1"/>
    </source>
</evidence>
<evidence type="ECO:0000256" key="1">
    <source>
        <dbReference type="SAM" id="MobiDB-lite"/>
    </source>
</evidence>
<sequence length="466" mass="48347">MHCWCCAASHCLRHAGHFPECTGQAAHRWRGRTLSPLLVGPAQRIKASNRCRLRELPCQPKHRLAPSLAGPNHAGRGRDVVQPWGWHRVRPAGLALPHCQWDLTGFVFQGLALWIPQEAAALAGDPDDPSDPPPAPAVSDPAGDSHVPAKPCSTLAEIPPAPTLTGDPNTPAEPPPLPAAPTLTGDPDTPAKPLPTLAEIPPVLTAPDRAGDPKVPVEPPPTFVDPRQGPSSQALQRPEAARPEASWELPNLVPSAPVVLPASGPGSSSWFKVGAESPLAPGDLGAAARPVVYPPTQEVPPAPAAGPQQPSLCPASLGPPQARLKRVQLVPPFQDHPWAGDAPRAQPVLKALGQNQGTSAAVGSPVGPIPADPSTGQAISPAKQLPGVAPDPLPPPDASVLATPERGWPEIGPNGDVGSPVDPLRRCSPTQLVPSAGRTQPGPWDEIPSAPLAHSPPRNTDTCIIL</sequence>
<dbReference type="EMBL" id="KB500735">
    <property type="protein sequence ID" value="EMP41024.1"/>
    <property type="molecule type" value="Genomic_DNA"/>
</dbReference>
<protein>
    <submittedName>
        <fullName evidence="2">Titin</fullName>
    </submittedName>
</protein>
<proteinExistence type="predicted"/>
<reference evidence="3" key="1">
    <citation type="journal article" date="2013" name="Nat. Genet.">
        <title>The draft genomes of soft-shell turtle and green sea turtle yield insights into the development and evolution of the turtle-specific body plan.</title>
        <authorList>
            <person name="Wang Z."/>
            <person name="Pascual-Anaya J."/>
            <person name="Zadissa A."/>
            <person name="Li W."/>
            <person name="Niimura Y."/>
            <person name="Huang Z."/>
            <person name="Li C."/>
            <person name="White S."/>
            <person name="Xiong Z."/>
            <person name="Fang D."/>
            <person name="Wang B."/>
            <person name="Ming Y."/>
            <person name="Chen Y."/>
            <person name="Zheng Y."/>
            <person name="Kuraku S."/>
            <person name="Pignatelli M."/>
            <person name="Herrero J."/>
            <person name="Beal K."/>
            <person name="Nozawa M."/>
            <person name="Li Q."/>
            <person name="Wang J."/>
            <person name="Zhang H."/>
            <person name="Yu L."/>
            <person name="Shigenobu S."/>
            <person name="Wang J."/>
            <person name="Liu J."/>
            <person name="Flicek P."/>
            <person name="Searle S."/>
            <person name="Wang J."/>
            <person name="Kuratani S."/>
            <person name="Yin Y."/>
            <person name="Aken B."/>
            <person name="Zhang G."/>
            <person name="Irie N."/>
        </authorList>
    </citation>
    <scope>NUCLEOTIDE SEQUENCE [LARGE SCALE GENOMIC DNA]</scope>
</reference>
<feature type="region of interest" description="Disordered" evidence="1">
    <location>
        <begin position="293"/>
        <end position="319"/>
    </location>
</feature>
<accession>M7BUZ8</accession>
<feature type="region of interest" description="Disordered" evidence="1">
    <location>
        <begin position="406"/>
        <end position="461"/>
    </location>
</feature>
<name>M7BUZ8_CHEMY</name>
<dbReference type="Proteomes" id="UP000031443">
    <property type="component" value="Unassembled WGS sequence"/>
</dbReference>
<dbReference type="STRING" id="8469.M7BUZ8"/>
<evidence type="ECO:0000313" key="3">
    <source>
        <dbReference type="Proteomes" id="UP000031443"/>
    </source>
</evidence>